<dbReference type="EMBL" id="BAAAOS010000006">
    <property type="protein sequence ID" value="GAA1554621.1"/>
    <property type="molecule type" value="Genomic_DNA"/>
</dbReference>
<keyword evidence="2" id="KW-1185">Reference proteome</keyword>
<protein>
    <submittedName>
        <fullName evidence="1">Uncharacterized protein</fullName>
    </submittedName>
</protein>
<reference evidence="1 2" key="1">
    <citation type="journal article" date="2019" name="Int. J. Syst. Evol. Microbiol.">
        <title>The Global Catalogue of Microorganisms (GCM) 10K type strain sequencing project: providing services to taxonomists for standard genome sequencing and annotation.</title>
        <authorList>
            <consortium name="The Broad Institute Genomics Platform"/>
            <consortium name="The Broad Institute Genome Sequencing Center for Infectious Disease"/>
            <person name="Wu L."/>
            <person name="Ma J."/>
        </authorList>
    </citation>
    <scope>NUCLEOTIDE SEQUENCE [LARGE SCALE GENOMIC DNA]</scope>
    <source>
        <strain evidence="1 2">JCM 14969</strain>
    </source>
</reference>
<dbReference type="RefSeq" id="WP_344209249.1">
    <property type="nucleotide sequence ID" value="NZ_BAAAOS010000006.1"/>
</dbReference>
<evidence type="ECO:0000313" key="2">
    <source>
        <dbReference type="Proteomes" id="UP001500393"/>
    </source>
</evidence>
<sequence>MRTEQLLGCAEAILDGRVCGSPRRIKVAAFLIRQALEAEVDAYCEYLVRSMPYPVRMRSRLAVMHALDQNGLDRIAEHAWNALSQACHHHAYELSPTVSELRHLHAEVARLAALRATITAMAC</sequence>
<name>A0ABN2C8Q0_9ACTN</name>
<comment type="caution">
    <text evidence="1">The sequence shown here is derived from an EMBL/GenBank/DDBJ whole genome shotgun (WGS) entry which is preliminary data.</text>
</comment>
<proteinExistence type="predicted"/>
<organism evidence="1 2">
    <name type="scientific">Kribbella sancticallisti</name>
    <dbReference type="NCBI Taxonomy" id="460087"/>
    <lineage>
        <taxon>Bacteria</taxon>
        <taxon>Bacillati</taxon>
        <taxon>Actinomycetota</taxon>
        <taxon>Actinomycetes</taxon>
        <taxon>Propionibacteriales</taxon>
        <taxon>Kribbellaceae</taxon>
        <taxon>Kribbella</taxon>
    </lineage>
</organism>
<dbReference type="Proteomes" id="UP001500393">
    <property type="component" value="Unassembled WGS sequence"/>
</dbReference>
<evidence type="ECO:0000313" key="1">
    <source>
        <dbReference type="EMBL" id="GAA1554621.1"/>
    </source>
</evidence>
<accession>A0ABN2C8Q0</accession>
<gene>
    <name evidence="1" type="ORF">GCM10009789_05050</name>
</gene>